<protein>
    <recommendedName>
        <fullName evidence="13">Myosin motor domain-containing protein</fullName>
    </recommendedName>
</protein>
<dbReference type="Pfam" id="PF06017">
    <property type="entry name" value="Myosin_TH1"/>
    <property type="match status" value="1"/>
</dbReference>
<dbReference type="Gene3D" id="1.20.5.190">
    <property type="match status" value="2"/>
</dbReference>
<dbReference type="GO" id="GO:0005524">
    <property type="term" value="F:ATP binding"/>
    <property type="evidence" value="ECO:0007669"/>
    <property type="project" value="UniProtKB-UniRule"/>
</dbReference>
<dbReference type="CDD" id="cd23767">
    <property type="entry name" value="IQCD"/>
    <property type="match status" value="1"/>
</dbReference>
<keyword evidence="12" id="KW-1185">Reference proteome</keyword>
<dbReference type="Gene3D" id="3.40.850.10">
    <property type="entry name" value="Kinesin motor domain"/>
    <property type="match status" value="1"/>
</dbReference>
<evidence type="ECO:0000256" key="2">
    <source>
        <dbReference type="ARBA" id="ARBA00022741"/>
    </source>
</evidence>
<dbReference type="CDD" id="cd01378">
    <property type="entry name" value="MYSc_Myo1"/>
    <property type="match status" value="1"/>
</dbReference>
<evidence type="ECO:0000259" key="9">
    <source>
        <dbReference type="PROSITE" id="PS51456"/>
    </source>
</evidence>
<dbReference type="GO" id="GO:0016459">
    <property type="term" value="C:myosin complex"/>
    <property type="evidence" value="ECO:0007669"/>
    <property type="project" value="UniProtKB-KW"/>
</dbReference>
<dbReference type="InterPro" id="IPR036072">
    <property type="entry name" value="MYSc_Myo1"/>
</dbReference>
<dbReference type="Gene3D" id="1.20.58.530">
    <property type="match status" value="1"/>
</dbReference>
<feature type="region of interest" description="Actin-binding" evidence="7">
    <location>
        <begin position="598"/>
        <end position="620"/>
    </location>
</feature>
<keyword evidence="2 7" id="KW-0547">Nucleotide-binding</keyword>
<evidence type="ECO:0000256" key="4">
    <source>
        <dbReference type="ARBA" id="ARBA00023123"/>
    </source>
</evidence>
<sequence>MAISATMAQSSHPSHRQGREREVALRTAMALHKGALQILENNVGVSDAVLLDPMTEDAFITNLQERFRHQQIYTYIGSVVVSVNPYQKLPLYTHSIVEEYRSRNIYELPPHIYAIADDAYRSMRDRGLDQCIIISGESGSGKTEASKVIMQYVAEVSGKGQEIDRVKEQLLQSNPVLEAFGNAKTNRNDNSSRFGKYMDIEFDFKGDPVGGVITNLAVQSKGERNFHIFYQLLSGAPPQLLEDLKLVRGTEHYSFLNTSGCVEVDTIDDGANFETVLNGMRIIGFTEEETRAVLQMVAAVLKLGNVTFSPRLNADNTDGSDVATLKEIEEVVHLLGCSCETLSTALTHRIVAVKGDMVTTDLSVGESVYARDALCKAIYSRMFSWLVRRINDSIKVKHSIRTKVMGVLDIYGFEVFESNSFEQFIINYCNEKLQQIFIELTLKEEQEEYVKEGIEWIHVEYFNNSVICELIEKNVSGMLALLDEECLRPGNTSDRTFLAKLDERCADHPHYESRHCRKTQSDKTLPHEAFRLRHYAGNVTYKVEGFLDKNNDLLFRDLSQAMYTCTHPLLRDLFPEGNPELKSLKRPATAGSQFKVSVTDLMKNLLSKNPNYIRCIKPNDLKRPDQLDLQIVRHQVRYLGLMENVRVRRAGYAFRQLYERFLYRYKMLAPSTWPHWHGEPREGVCHILTAQMVPQEEFAYGTTKIFIRNPKLLFDLEERRRERMHFLATQIQKMWRGWRQRTLYLRMREAQIVISARFRCYWAHKQYLKKKWATLLIQCYTRGWKARVILAQLKLAKKMELSATTIRRFYLGWKARQLLAHLKELKRREQAAIVIQKYTRGMQVRKAYSPKFRRIAGPKVVRFMKVALMRQYLLNLKKKLPSMSPTSEDWPVPPKRFHTTSEELRRIYHRWRCLKYRQRFDEKSKLRMREKLTASTLFKDKKAIYSSTVPLPFKGDYIGLPQNPKWQKLYQSSDDSYVVFADNVMKINRADGKMVGKLVVISSKAILVLDQKTLALKYRIPLSLVTKISTSPYKDRLLVFHLQKQDNGDSLTKKGDFVFSNDHIIEIVTKTSMVIENITGKAPEVQVSPRLLGREGKRVPQKRGYIGEGSETRSLLISIP</sequence>
<dbReference type="Gene3D" id="1.10.10.820">
    <property type="match status" value="1"/>
</dbReference>
<evidence type="ECO:0008006" key="13">
    <source>
        <dbReference type="Google" id="ProtNLM"/>
    </source>
</evidence>
<dbReference type="PANTHER" id="PTHR13140:SF802">
    <property type="entry name" value="UNCONVENTIONAL MYOSIN-IB ISOFORM X1"/>
    <property type="match status" value="1"/>
</dbReference>
<dbReference type="GO" id="GO:0030048">
    <property type="term" value="P:actin filament-based movement"/>
    <property type="evidence" value="ECO:0007669"/>
    <property type="project" value="TreeGrafter"/>
</dbReference>
<comment type="caution">
    <text evidence="11">The sequence shown here is derived from an EMBL/GenBank/DDBJ whole genome shotgun (WGS) entry which is preliminary data.</text>
</comment>
<dbReference type="GO" id="GO:0005902">
    <property type="term" value="C:microvillus"/>
    <property type="evidence" value="ECO:0007669"/>
    <property type="project" value="TreeGrafter"/>
</dbReference>
<evidence type="ECO:0000256" key="1">
    <source>
        <dbReference type="ARBA" id="ARBA00008314"/>
    </source>
</evidence>
<dbReference type="InterPro" id="IPR000048">
    <property type="entry name" value="IQ_motif_EF-hand-BS"/>
</dbReference>
<dbReference type="GO" id="GO:0000146">
    <property type="term" value="F:microfilament motor activity"/>
    <property type="evidence" value="ECO:0007669"/>
    <property type="project" value="TreeGrafter"/>
</dbReference>
<dbReference type="GO" id="GO:0007015">
    <property type="term" value="P:actin filament organization"/>
    <property type="evidence" value="ECO:0007669"/>
    <property type="project" value="TreeGrafter"/>
</dbReference>
<dbReference type="SMART" id="SM00015">
    <property type="entry name" value="IQ"/>
    <property type="match status" value="5"/>
</dbReference>
<feature type="compositionally biased region" description="Polar residues" evidence="8">
    <location>
        <begin position="1"/>
        <end position="12"/>
    </location>
</feature>
<dbReference type="FunFam" id="1.10.10.820:FF:000001">
    <property type="entry name" value="Myosin heavy chain"/>
    <property type="match status" value="1"/>
</dbReference>
<dbReference type="PROSITE" id="PS51757">
    <property type="entry name" value="TH1"/>
    <property type="match status" value="1"/>
</dbReference>
<keyword evidence="3 7" id="KW-0067">ATP-binding</keyword>
<dbReference type="Proteomes" id="UP000245119">
    <property type="component" value="Linkage Group LG2"/>
</dbReference>
<dbReference type="STRING" id="400727.A0A2T7PV62"/>
<dbReference type="PROSITE" id="PS50096">
    <property type="entry name" value="IQ"/>
    <property type="match status" value="2"/>
</dbReference>
<dbReference type="Gene3D" id="1.20.5.4820">
    <property type="match status" value="1"/>
</dbReference>
<feature type="domain" description="Myosin motor" evidence="9">
    <location>
        <begin position="43"/>
        <end position="721"/>
    </location>
</feature>
<evidence type="ECO:0000259" key="10">
    <source>
        <dbReference type="PROSITE" id="PS51757"/>
    </source>
</evidence>
<dbReference type="Pfam" id="PF00612">
    <property type="entry name" value="IQ"/>
    <property type="match status" value="3"/>
</dbReference>
<organism evidence="11 12">
    <name type="scientific">Pomacea canaliculata</name>
    <name type="common">Golden apple snail</name>
    <dbReference type="NCBI Taxonomy" id="400727"/>
    <lineage>
        <taxon>Eukaryota</taxon>
        <taxon>Metazoa</taxon>
        <taxon>Spiralia</taxon>
        <taxon>Lophotrochozoa</taxon>
        <taxon>Mollusca</taxon>
        <taxon>Gastropoda</taxon>
        <taxon>Caenogastropoda</taxon>
        <taxon>Architaenioglossa</taxon>
        <taxon>Ampullarioidea</taxon>
        <taxon>Ampullariidae</taxon>
        <taxon>Pomacea</taxon>
    </lineage>
</organism>
<feature type="region of interest" description="Disordered" evidence="8">
    <location>
        <begin position="1"/>
        <end position="20"/>
    </location>
</feature>
<evidence type="ECO:0000256" key="8">
    <source>
        <dbReference type="SAM" id="MobiDB-lite"/>
    </source>
</evidence>
<dbReference type="AlphaFoldDB" id="A0A2T7PV62"/>
<evidence type="ECO:0000256" key="6">
    <source>
        <dbReference type="ARBA" id="ARBA00023203"/>
    </source>
</evidence>
<dbReference type="Pfam" id="PF00063">
    <property type="entry name" value="Myosin_head"/>
    <property type="match status" value="1"/>
</dbReference>
<dbReference type="EMBL" id="PZQS01000002">
    <property type="protein sequence ID" value="PVD37309.1"/>
    <property type="molecule type" value="Genomic_DNA"/>
</dbReference>
<comment type="similarity">
    <text evidence="1 7">Belongs to the TRAFAC class myosin-kinesin ATPase superfamily. Myosin family.</text>
</comment>
<dbReference type="SUPFAM" id="SSF52540">
    <property type="entry name" value="P-loop containing nucleoside triphosphate hydrolases"/>
    <property type="match status" value="1"/>
</dbReference>
<dbReference type="GO" id="GO:0005886">
    <property type="term" value="C:plasma membrane"/>
    <property type="evidence" value="ECO:0007669"/>
    <property type="project" value="TreeGrafter"/>
</dbReference>
<proteinExistence type="inferred from homology"/>
<evidence type="ECO:0000256" key="5">
    <source>
        <dbReference type="ARBA" id="ARBA00023175"/>
    </source>
</evidence>
<evidence type="ECO:0000256" key="3">
    <source>
        <dbReference type="ARBA" id="ARBA00022840"/>
    </source>
</evidence>
<evidence type="ECO:0000313" key="11">
    <source>
        <dbReference type="EMBL" id="PVD37309.1"/>
    </source>
</evidence>
<dbReference type="GO" id="GO:0005737">
    <property type="term" value="C:cytoplasm"/>
    <property type="evidence" value="ECO:0007669"/>
    <property type="project" value="TreeGrafter"/>
</dbReference>
<dbReference type="InterPro" id="IPR027417">
    <property type="entry name" value="P-loop_NTPase"/>
</dbReference>
<dbReference type="GO" id="GO:0051015">
    <property type="term" value="F:actin filament binding"/>
    <property type="evidence" value="ECO:0007669"/>
    <property type="project" value="TreeGrafter"/>
</dbReference>
<name>A0A2T7PV62_POMCA</name>
<dbReference type="SMART" id="SM00242">
    <property type="entry name" value="MYSc"/>
    <property type="match status" value="1"/>
</dbReference>
<evidence type="ECO:0000256" key="7">
    <source>
        <dbReference type="PROSITE-ProRule" id="PRU00782"/>
    </source>
</evidence>
<gene>
    <name evidence="11" type="ORF">C0Q70_04308</name>
</gene>
<keyword evidence="4 7" id="KW-0518">Myosin</keyword>
<dbReference type="PRINTS" id="PR00193">
    <property type="entry name" value="MYOSINHEAVY"/>
</dbReference>
<dbReference type="OrthoDB" id="6108017at2759"/>
<evidence type="ECO:0000313" key="12">
    <source>
        <dbReference type="Proteomes" id="UP000245119"/>
    </source>
</evidence>
<dbReference type="PROSITE" id="PS51456">
    <property type="entry name" value="MYOSIN_MOTOR"/>
    <property type="match status" value="1"/>
</dbReference>
<dbReference type="InterPro" id="IPR010926">
    <property type="entry name" value="Myosin_TH1"/>
</dbReference>
<dbReference type="InterPro" id="IPR036961">
    <property type="entry name" value="Kinesin_motor_dom_sf"/>
</dbReference>
<dbReference type="Gene3D" id="1.20.120.720">
    <property type="entry name" value="Myosin VI head, motor domain, U50 subdomain"/>
    <property type="match status" value="1"/>
</dbReference>
<feature type="binding site" evidence="7">
    <location>
        <begin position="136"/>
        <end position="143"/>
    </location>
    <ligand>
        <name>ATP</name>
        <dbReference type="ChEBI" id="CHEBI:30616"/>
    </ligand>
</feature>
<dbReference type="PANTHER" id="PTHR13140">
    <property type="entry name" value="MYOSIN"/>
    <property type="match status" value="1"/>
</dbReference>
<accession>A0A2T7PV62</accession>
<dbReference type="InterPro" id="IPR001609">
    <property type="entry name" value="Myosin_head_motor_dom-like"/>
</dbReference>
<feature type="domain" description="TH1" evidence="10">
    <location>
        <begin position="942"/>
        <end position="1120"/>
    </location>
</feature>
<dbReference type="GO" id="GO:0006897">
    <property type="term" value="P:endocytosis"/>
    <property type="evidence" value="ECO:0007669"/>
    <property type="project" value="TreeGrafter"/>
</dbReference>
<keyword evidence="6 7" id="KW-0009">Actin-binding</keyword>
<keyword evidence="5 7" id="KW-0505">Motor protein</keyword>
<reference evidence="11 12" key="1">
    <citation type="submission" date="2018-04" db="EMBL/GenBank/DDBJ databases">
        <title>The genome of golden apple snail Pomacea canaliculata provides insight into stress tolerance and invasive adaptation.</title>
        <authorList>
            <person name="Liu C."/>
            <person name="Liu B."/>
            <person name="Ren Y."/>
            <person name="Zhang Y."/>
            <person name="Wang H."/>
            <person name="Li S."/>
            <person name="Jiang F."/>
            <person name="Yin L."/>
            <person name="Zhang G."/>
            <person name="Qian W."/>
            <person name="Fan W."/>
        </authorList>
    </citation>
    <scope>NUCLEOTIDE SEQUENCE [LARGE SCALE GENOMIC DNA]</scope>
    <source>
        <strain evidence="11">SZHN2017</strain>
        <tissue evidence="11">Muscle</tissue>
    </source>
</reference>
<dbReference type="FunFam" id="1.20.58.530:FF:000004">
    <property type="entry name" value="Unconventional myosin ID"/>
    <property type="match status" value="1"/>
</dbReference>